<evidence type="ECO:0000256" key="9">
    <source>
        <dbReference type="ARBA" id="ARBA00022679"/>
    </source>
</evidence>
<dbReference type="GO" id="GO:0000105">
    <property type="term" value="P:L-histidine biosynthetic process"/>
    <property type="evidence" value="ECO:0007669"/>
    <property type="project" value="UniProtKB-UniRule"/>
</dbReference>
<comment type="catalytic activity">
    <reaction evidence="13 14">
        <text>L-histidinol phosphate + 2-oxoglutarate = 3-(imidazol-4-yl)-2-oxopropyl phosphate + L-glutamate</text>
        <dbReference type="Rhea" id="RHEA:23744"/>
        <dbReference type="ChEBI" id="CHEBI:16810"/>
        <dbReference type="ChEBI" id="CHEBI:29985"/>
        <dbReference type="ChEBI" id="CHEBI:57766"/>
        <dbReference type="ChEBI" id="CHEBI:57980"/>
        <dbReference type="EC" id="2.6.1.9"/>
    </reaction>
</comment>
<accession>A0A4D6XLM7</accession>
<feature type="modified residue" description="N6-(pyridoxal phosphate)lysine" evidence="14">
    <location>
        <position position="215"/>
    </location>
</feature>
<dbReference type="NCBIfam" id="TIGR01141">
    <property type="entry name" value="hisC"/>
    <property type="match status" value="1"/>
</dbReference>
<comment type="similarity">
    <text evidence="3 14">Belongs to the class-II pyridoxal-phosphate-dependent aminotransferase family. Histidinol-phosphate aminotransferase subfamily.</text>
</comment>
<name>A0A4D6XLM7_9GAMM</name>
<evidence type="ECO:0000259" key="15">
    <source>
        <dbReference type="Pfam" id="PF00155"/>
    </source>
</evidence>
<gene>
    <name evidence="14" type="primary">hisC</name>
    <name evidence="16" type="ORF">D9V61_00505</name>
</gene>
<reference evidence="16 17" key="1">
    <citation type="submission" date="2018-12" db="EMBL/GenBank/DDBJ databases">
        <authorList>
            <person name="Chong R.A."/>
        </authorList>
    </citation>
    <scope>NUCLEOTIDE SEQUENCE [LARGE SCALE GENOMIC DNA]</scope>
    <source>
        <strain evidence="16 17">Ala</strain>
    </source>
</reference>
<dbReference type="Proteomes" id="UP000298660">
    <property type="component" value="Chromosome"/>
</dbReference>
<evidence type="ECO:0000256" key="12">
    <source>
        <dbReference type="ARBA" id="ARBA00030262"/>
    </source>
</evidence>
<dbReference type="InterPro" id="IPR015421">
    <property type="entry name" value="PyrdxlP-dep_Trfase_major"/>
</dbReference>
<dbReference type="GO" id="GO:0030170">
    <property type="term" value="F:pyridoxal phosphate binding"/>
    <property type="evidence" value="ECO:0007669"/>
    <property type="project" value="InterPro"/>
</dbReference>
<keyword evidence="7 14" id="KW-0032">Aminotransferase</keyword>
<evidence type="ECO:0000256" key="2">
    <source>
        <dbReference type="ARBA" id="ARBA00005011"/>
    </source>
</evidence>
<proteinExistence type="inferred from homology"/>
<comment type="subunit">
    <text evidence="4 14">Homodimer.</text>
</comment>
<dbReference type="RefSeq" id="WP_158339302.1">
    <property type="nucleotide sequence ID" value="NZ_CP034891.1"/>
</dbReference>
<evidence type="ECO:0000256" key="13">
    <source>
        <dbReference type="ARBA" id="ARBA00047481"/>
    </source>
</evidence>
<keyword evidence="11 14" id="KW-0368">Histidine biosynthesis</keyword>
<dbReference type="PANTHER" id="PTHR42885">
    <property type="entry name" value="HISTIDINOL-PHOSPHATE AMINOTRANSFERASE-RELATED"/>
    <property type="match status" value="1"/>
</dbReference>
<keyword evidence="8 14" id="KW-0028">Amino-acid biosynthesis</keyword>
<dbReference type="CDD" id="cd00609">
    <property type="entry name" value="AAT_like"/>
    <property type="match status" value="1"/>
</dbReference>
<dbReference type="EMBL" id="CP034891">
    <property type="protein sequence ID" value="QCI17513.1"/>
    <property type="molecule type" value="Genomic_DNA"/>
</dbReference>
<dbReference type="PROSITE" id="PS00599">
    <property type="entry name" value="AA_TRANSFER_CLASS_2"/>
    <property type="match status" value="1"/>
</dbReference>
<evidence type="ECO:0000256" key="1">
    <source>
        <dbReference type="ARBA" id="ARBA00001933"/>
    </source>
</evidence>
<keyword evidence="9 14" id="KW-0808">Transferase</keyword>
<evidence type="ECO:0000256" key="3">
    <source>
        <dbReference type="ARBA" id="ARBA00007970"/>
    </source>
</evidence>
<reference evidence="16 17" key="2">
    <citation type="submission" date="2019-05" db="EMBL/GenBank/DDBJ databases">
        <title>Genome evolution of the obligate endosymbiont Buchnera aphidicola.</title>
        <authorList>
            <person name="Moran N.A."/>
        </authorList>
    </citation>
    <scope>NUCLEOTIDE SEQUENCE [LARGE SCALE GENOMIC DNA]</scope>
    <source>
        <strain evidence="16 17">Ala</strain>
    </source>
</reference>
<dbReference type="EC" id="2.6.1.9" evidence="5 14"/>
<dbReference type="Pfam" id="PF00155">
    <property type="entry name" value="Aminotran_1_2"/>
    <property type="match status" value="1"/>
</dbReference>
<evidence type="ECO:0000256" key="11">
    <source>
        <dbReference type="ARBA" id="ARBA00023102"/>
    </source>
</evidence>
<evidence type="ECO:0000256" key="5">
    <source>
        <dbReference type="ARBA" id="ARBA00012748"/>
    </source>
</evidence>
<dbReference type="UniPathway" id="UPA00031">
    <property type="reaction ID" value="UER00012"/>
</dbReference>
<comment type="cofactor">
    <cofactor evidence="1 14">
        <name>pyridoxal 5'-phosphate</name>
        <dbReference type="ChEBI" id="CHEBI:597326"/>
    </cofactor>
</comment>
<evidence type="ECO:0000256" key="14">
    <source>
        <dbReference type="HAMAP-Rule" id="MF_01023"/>
    </source>
</evidence>
<dbReference type="Gene3D" id="3.90.1150.10">
    <property type="entry name" value="Aspartate Aminotransferase, domain 1"/>
    <property type="match status" value="1"/>
</dbReference>
<protein>
    <recommendedName>
        <fullName evidence="6 14">Histidinol-phosphate aminotransferase</fullName>
        <ecNumber evidence="5 14">2.6.1.9</ecNumber>
    </recommendedName>
    <alternativeName>
        <fullName evidence="12 14">Imidazole acetol-phosphate transaminase</fullName>
    </alternativeName>
</protein>
<evidence type="ECO:0000256" key="6">
    <source>
        <dbReference type="ARBA" id="ARBA00018048"/>
    </source>
</evidence>
<dbReference type="Gene3D" id="3.40.640.10">
    <property type="entry name" value="Type I PLP-dependent aspartate aminotransferase-like (Major domain)"/>
    <property type="match status" value="1"/>
</dbReference>
<evidence type="ECO:0000256" key="10">
    <source>
        <dbReference type="ARBA" id="ARBA00022898"/>
    </source>
</evidence>
<evidence type="ECO:0000313" key="17">
    <source>
        <dbReference type="Proteomes" id="UP000298660"/>
    </source>
</evidence>
<keyword evidence="10 14" id="KW-0663">Pyridoxal phosphate</keyword>
<feature type="domain" description="Aminotransferase class I/classII large" evidence="15">
    <location>
        <begin position="46"/>
        <end position="350"/>
    </location>
</feature>
<dbReference type="InterPro" id="IPR001917">
    <property type="entry name" value="Aminotrans_II_pyridoxalP_BS"/>
</dbReference>
<dbReference type="HAMAP" id="MF_01023">
    <property type="entry name" value="HisC_aminotrans_2"/>
    <property type="match status" value="1"/>
</dbReference>
<dbReference type="OrthoDB" id="9813612at2"/>
<dbReference type="InterPro" id="IPR015424">
    <property type="entry name" value="PyrdxlP-dep_Trfase"/>
</dbReference>
<dbReference type="PANTHER" id="PTHR42885:SF2">
    <property type="entry name" value="HISTIDINOL-PHOSPHATE AMINOTRANSFERASE"/>
    <property type="match status" value="1"/>
</dbReference>
<dbReference type="InterPro" id="IPR005861">
    <property type="entry name" value="HisP_aminotrans"/>
</dbReference>
<dbReference type="InterPro" id="IPR004839">
    <property type="entry name" value="Aminotransferase_I/II_large"/>
</dbReference>
<dbReference type="AlphaFoldDB" id="A0A4D6XLM7"/>
<organism evidence="16 17">
    <name type="scientific">Buchnera aphidicola</name>
    <name type="common">Acyrthosiphon lactucae</name>
    <dbReference type="NCBI Taxonomy" id="1241832"/>
    <lineage>
        <taxon>Bacteria</taxon>
        <taxon>Pseudomonadati</taxon>
        <taxon>Pseudomonadota</taxon>
        <taxon>Gammaproteobacteria</taxon>
        <taxon>Enterobacterales</taxon>
        <taxon>Erwiniaceae</taxon>
        <taxon>Buchnera</taxon>
    </lineage>
</organism>
<dbReference type="GO" id="GO:0004400">
    <property type="term" value="F:histidinol-phosphate transaminase activity"/>
    <property type="evidence" value="ECO:0007669"/>
    <property type="project" value="UniProtKB-UniRule"/>
</dbReference>
<dbReference type="SUPFAM" id="SSF53383">
    <property type="entry name" value="PLP-dependent transferases"/>
    <property type="match status" value="1"/>
</dbReference>
<comment type="pathway">
    <text evidence="2 14">Amino-acid biosynthesis; L-histidine biosynthesis; L-histidine from 5-phospho-alpha-D-ribose 1-diphosphate: step 7/9.</text>
</comment>
<sequence>MTDNILKLVRNNIKNLTPYQSARRIGGQNGNILLNANESPKSIFFKSKKKSFNRYPECQPNNLISSYAHYVNLSYDQILVTRGADEGIELLIKAFCEPGKDAIIYCPPTYDMYRISAKIAGVEIKEIPTIKNTWQLDLLNIELNLSKVKLVYVCNPNNPTGNLFLKKDLISLLNITLGRSLVVIDEAYIEFSPKESMKNYLKEYPNLVILRTLSKAFALAGIRCGFTLANKEIVKTLNKVISPYPISIPVSDIAVQSLELDYIELMKNRVLDSNNNRTWLMNQLKNITCVERVFESNTNYILVKFFMFKKVFQTLWDKGIILRYQNEKINLNKCIRISIGTRLESSRLVKELKKFSKKNMFQGAISEK</sequence>
<evidence type="ECO:0000313" key="16">
    <source>
        <dbReference type="EMBL" id="QCI17513.1"/>
    </source>
</evidence>
<dbReference type="InterPro" id="IPR015422">
    <property type="entry name" value="PyrdxlP-dep_Trfase_small"/>
</dbReference>
<evidence type="ECO:0000256" key="4">
    <source>
        <dbReference type="ARBA" id="ARBA00011738"/>
    </source>
</evidence>
<evidence type="ECO:0000256" key="7">
    <source>
        <dbReference type="ARBA" id="ARBA00022576"/>
    </source>
</evidence>
<evidence type="ECO:0000256" key="8">
    <source>
        <dbReference type="ARBA" id="ARBA00022605"/>
    </source>
</evidence>